<evidence type="ECO:0000313" key="7">
    <source>
        <dbReference type="EMBL" id="PXX94893.1"/>
    </source>
</evidence>
<dbReference type="InterPro" id="IPR013249">
    <property type="entry name" value="RNA_pol_sigma70_r4_t2"/>
</dbReference>
<dbReference type="Gene3D" id="1.10.10.10">
    <property type="entry name" value="Winged helix-like DNA-binding domain superfamily/Winged helix DNA-binding domain"/>
    <property type="match status" value="1"/>
</dbReference>
<dbReference type="SUPFAM" id="SSF88659">
    <property type="entry name" value="Sigma3 and sigma4 domains of RNA polymerase sigma factors"/>
    <property type="match status" value="1"/>
</dbReference>
<protein>
    <submittedName>
        <fullName evidence="7">RNA polymerase subunit sigma-24</fullName>
    </submittedName>
</protein>
<dbReference type="InterPro" id="IPR014284">
    <property type="entry name" value="RNA_pol_sigma-70_dom"/>
</dbReference>
<keyword evidence="8" id="KW-1185">Reference proteome</keyword>
<dbReference type="GO" id="GO:0006352">
    <property type="term" value="P:DNA-templated transcription initiation"/>
    <property type="evidence" value="ECO:0007669"/>
    <property type="project" value="InterPro"/>
</dbReference>
<organism evidence="7 8">
    <name type="scientific">Marinifilum breve</name>
    <dbReference type="NCBI Taxonomy" id="2184082"/>
    <lineage>
        <taxon>Bacteria</taxon>
        <taxon>Pseudomonadati</taxon>
        <taxon>Bacteroidota</taxon>
        <taxon>Bacteroidia</taxon>
        <taxon>Marinilabiliales</taxon>
        <taxon>Marinifilaceae</taxon>
    </lineage>
</organism>
<evidence type="ECO:0000256" key="3">
    <source>
        <dbReference type="ARBA" id="ARBA00023082"/>
    </source>
</evidence>
<dbReference type="InterPro" id="IPR013325">
    <property type="entry name" value="RNA_pol_sigma_r2"/>
</dbReference>
<dbReference type="PANTHER" id="PTHR43133:SF46">
    <property type="entry name" value="RNA POLYMERASE SIGMA-70 FACTOR ECF SUBFAMILY"/>
    <property type="match status" value="1"/>
</dbReference>
<name>A0A2V3ZRI6_9BACT</name>
<dbReference type="Pfam" id="PF08281">
    <property type="entry name" value="Sigma70_r4_2"/>
    <property type="match status" value="1"/>
</dbReference>
<comment type="similarity">
    <text evidence="1">Belongs to the sigma-70 factor family. ECF subfamily.</text>
</comment>
<dbReference type="InterPro" id="IPR007627">
    <property type="entry name" value="RNA_pol_sigma70_r2"/>
</dbReference>
<dbReference type="InterPro" id="IPR039425">
    <property type="entry name" value="RNA_pol_sigma-70-like"/>
</dbReference>
<accession>A0A2V3ZRI6</accession>
<gene>
    <name evidence="7" type="ORF">DF185_22815</name>
</gene>
<dbReference type="RefSeq" id="WP_110364052.1">
    <property type="nucleotide sequence ID" value="NZ_QFLI01000023.1"/>
</dbReference>
<reference evidence="7 8" key="1">
    <citation type="submission" date="2018-05" db="EMBL/GenBank/DDBJ databases">
        <title>Marinifilum breve JC075T sp. nov., a marine bacterium isolated from Yongle Blue Hole in the South China Sea.</title>
        <authorList>
            <person name="Fu T."/>
        </authorList>
    </citation>
    <scope>NUCLEOTIDE SEQUENCE [LARGE SCALE GENOMIC DNA]</scope>
    <source>
        <strain evidence="7 8">JC075</strain>
    </source>
</reference>
<keyword evidence="3" id="KW-0731">Sigma factor</keyword>
<dbReference type="InterPro" id="IPR013324">
    <property type="entry name" value="RNA_pol_sigma_r3/r4-like"/>
</dbReference>
<dbReference type="AlphaFoldDB" id="A0A2V3ZRI6"/>
<feature type="domain" description="RNA polymerase sigma-70 region 2" evidence="5">
    <location>
        <begin position="22"/>
        <end position="89"/>
    </location>
</feature>
<evidence type="ECO:0000313" key="8">
    <source>
        <dbReference type="Proteomes" id="UP000248079"/>
    </source>
</evidence>
<evidence type="ECO:0000256" key="2">
    <source>
        <dbReference type="ARBA" id="ARBA00023015"/>
    </source>
</evidence>
<dbReference type="PANTHER" id="PTHR43133">
    <property type="entry name" value="RNA POLYMERASE ECF-TYPE SIGMA FACTO"/>
    <property type="match status" value="1"/>
</dbReference>
<dbReference type="Gene3D" id="1.10.1740.10">
    <property type="match status" value="1"/>
</dbReference>
<dbReference type="OrthoDB" id="1098343at2"/>
<dbReference type="Proteomes" id="UP000248079">
    <property type="component" value="Unassembled WGS sequence"/>
</dbReference>
<sequence>MITDQSILEHIRRGDKEGLDLLFRRYYKPLVLYANAFVNDMHTAEDVVQEVFIKFWNDKLFEKLYNNSLSTYLFTLVKNASLNHINKKDVLSDTAGFSHLEIAEEEARRIAEEGILKVKQAVGELPEKTRKVVECIMIQNMKYKEAAEELEVSVNTVKTLLKNGMSKLKEVLKDHQDLFHLFFL</sequence>
<dbReference type="InterPro" id="IPR036388">
    <property type="entry name" value="WH-like_DNA-bd_sf"/>
</dbReference>
<evidence type="ECO:0000256" key="1">
    <source>
        <dbReference type="ARBA" id="ARBA00010641"/>
    </source>
</evidence>
<evidence type="ECO:0000259" key="5">
    <source>
        <dbReference type="Pfam" id="PF04542"/>
    </source>
</evidence>
<feature type="domain" description="RNA polymerase sigma factor 70 region 4 type 2" evidence="6">
    <location>
        <begin position="117"/>
        <end position="168"/>
    </location>
</feature>
<dbReference type="Pfam" id="PF04542">
    <property type="entry name" value="Sigma70_r2"/>
    <property type="match status" value="1"/>
</dbReference>
<evidence type="ECO:0000259" key="6">
    <source>
        <dbReference type="Pfam" id="PF08281"/>
    </source>
</evidence>
<keyword evidence="2" id="KW-0805">Transcription regulation</keyword>
<evidence type="ECO:0000256" key="4">
    <source>
        <dbReference type="ARBA" id="ARBA00023163"/>
    </source>
</evidence>
<dbReference type="NCBIfam" id="TIGR02937">
    <property type="entry name" value="sigma70-ECF"/>
    <property type="match status" value="1"/>
</dbReference>
<dbReference type="GO" id="GO:0016987">
    <property type="term" value="F:sigma factor activity"/>
    <property type="evidence" value="ECO:0007669"/>
    <property type="project" value="UniProtKB-KW"/>
</dbReference>
<dbReference type="CDD" id="cd06171">
    <property type="entry name" value="Sigma70_r4"/>
    <property type="match status" value="1"/>
</dbReference>
<comment type="caution">
    <text evidence="7">The sequence shown here is derived from an EMBL/GenBank/DDBJ whole genome shotgun (WGS) entry which is preliminary data.</text>
</comment>
<dbReference type="SUPFAM" id="SSF88946">
    <property type="entry name" value="Sigma2 domain of RNA polymerase sigma factors"/>
    <property type="match status" value="1"/>
</dbReference>
<dbReference type="EMBL" id="QFLI01000023">
    <property type="protein sequence ID" value="PXX94893.1"/>
    <property type="molecule type" value="Genomic_DNA"/>
</dbReference>
<dbReference type="GO" id="GO:0003677">
    <property type="term" value="F:DNA binding"/>
    <property type="evidence" value="ECO:0007669"/>
    <property type="project" value="InterPro"/>
</dbReference>
<keyword evidence="4" id="KW-0804">Transcription</keyword>
<proteinExistence type="inferred from homology"/>